<dbReference type="OrthoDB" id="8241368at2"/>
<keyword evidence="1" id="KW-1133">Transmembrane helix</keyword>
<organism evidence="2 3">
    <name type="scientific">Bradyrhizobium forestalis</name>
    <dbReference type="NCBI Taxonomy" id="1419263"/>
    <lineage>
        <taxon>Bacteria</taxon>
        <taxon>Pseudomonadati</taxon>
        <taxon>Pseudomonadota</taxon>
        <taxon>Alphaproteobacteria</taxon>
        <taxon>Hyphomicrobiales</taxon>
        <taxon>Nitrobacteraceae</taxon>
        <taxon>Bradyrhizobium</taxon>
    </lineage>
</organism>
<comment type="caution">
    <text evidence="2">The sequence shown here is derived from an EMBL/GenBank/DDBJ whole genome shotgun (WGS) entry which is preliminary data.</text>
</comment>
<name>A0A2M8R2D9_9BRAD</name>
<sequence>MVGLRSKAMFQRIIDGISASTGTTIRLTSLAAGAAFALLVTTGFLCAAVFISVLQKYGPVQACLAGAGIFFLLTLAAAGSYWGYKREVQKRARIAAERAAKSAAQSMLADPMLLATGLQIVRAIGVKRLLPILAIGGIALGILASRTGVSEEMSAEPAE</sequence>
<evidence type="ECO:0000256" key="1">
    <source>
        <dbReference type="SAM" id="Phobius"/>
    </source>
</evidence>
<dbReference type="Proteomes" id="UP000231194">
    <property type="component" value="Unassembled WGS sequence"/>
</dbReference>
<keyword evidence="3" id="KW-1185">Reference proteome</keyword>
<feature type="transmembrane region" description="Helical" evidence="1">
    <location>
        <begin position="30"/>
        <end position="53"/>
    </location>
</feature>
<proteinExistence type="predicted"/>
<keyword evidence="1" id="KW-0472">Membrane</keyword>
<feature type="transmembrane region" description="Helical" evidence="1">
    <location>
        <begin position="59"/>
        <end position="84"/>
    </location>
</feature>
<evidence type="ECO:0000313" key="2">
    <source>
        <dbReference type="EMBL" id="PJG51970.1"/>
    </source>
</evidence>
<reference evidence="2 3" key="1">
    <citation type="submission" date="2017-11" db="EMBL/GenBank/DDBJ databases">
        <title>Bradyrhizobium forestalis sp. nov., an efficient nitrogen-fixing bacterium isolated from nodules of forest legume species in the Amazon.</title>
        <authorList>
            <person name="Costa E.M."/>
            <person name="Guimaraes A."/>
            <person name="Carvalho T.S."/>
            <person name="Rodrigues T.L."/>
            <person name="Ribeiro P.R.A."/>
            <person name="Lebbe L."/>
            <person name="Willems A."/>
            <person name="Moreira F.M.S."/>
        </authorList>
    </citation>
    <scope>NUCLEOTIDE SEQUENCE [LARGE SCALE GENOMIC DNA]</scope>
    <source>
        <strain evidence="2 3">INPA54B</strain>
    </source>
</reference>
<protein>
    <submittedName>
        <fullName evidence="2">Uncharacterized protein</fullName>
    </submittedName>
</protein>
<dbReference type="AlphaFoldDB" id="A0A2M8R2D9"/>
<evidence type="ECO:0000313" key="3">
    <source>
        <dbReference type="Proteomes" id="UP000231194"/>
    </source>
</evidence>
<accession>A0A2M8R2D9</accession>
<dbReference type="EMBL" id="PGVG01000030">
    <property type="protein sequence ID" value="PJG51970.1"/>
    <property type="molecule type" value="Genomic_DNA"/>
</dbReference>
<keyword evidence="1" id="KW-0812">Transmembrane</keyword>
<gene>
    <name evidence="2" type="ORF">CVM73_28545</name>
</gene>
<feature type="transmembrane region" description="Helical" evidence="1">
    <location>
        <begin position="129"/>
        <end position="149"/>
    </location>
</feature>